<dbReference type="EMBL" id="VDFR01000055">
    <property type="protein sequence ID" value="TNC46506.1"/>
    <property type="molecule type" value="Genomic_DNA"/>
</dbReference>
<evidence type="ECO:0000259" key="2">
    <source>
        <dbReference type="Pfam" id="PF18096"/>
    </source>
</evidence>
<reference evidence="3 5" key="1">
    <citation type="submission" date="2019-05" db="EMBL/GenBank/DDBJ databases">
        <title>Mumia sp. nov., isolated from the intestinal contents of plateau pika (Ochotona curzoniae) in the Qinghai-Tibet plateau of China.</title>
        <authorList>
            <person name="Tian Z."/>
        </authorList>
    </citation>
    <scope>NUCLEOTIDE SEQUENCE [LARGE SCALE GENOMIC DNA]</scope>
    <source>
        <strain evidence="5">527</strain>
        <strain evidence="3">Z527</strain>
    </source>
</reference>
<gene>
    <name evidence="4" type="ORF">FHE65_12285</name>
    <name evidence="3" type="ORF">FHE65_27815</name>
</gene>
<dbReference type="InterPro" id="IPR041497">
    <property type="entry name" value="Thump-like"/>
</dbReference>
<dbReference type="InterPro" id="IPR041698">
    <property type="entry name" value="Methyltransf_25"/>
</dbReference>
<keyword evidence="3" id="KW-0808">Transferase</keyword>
<dbReference type="Gene3D" id="3.40.50.150">
    <property type="entry name" value="Vaccinia Virus protein VP39"/>
    <property type="match status" value="1"/>
</dbReference>
<dbReference type="GO" id="GO:0008168">
    <property type="term" value="F:methyltransferase activity"/>
    <property type="evidence" value="ECO:0007669"/>
    <property type="project" value="UniProtKB-KW"/>
</dbReference>
<dbReference type="GO" id="GO:0032259">
    <property type="term" value="P:methylation"/>
    <property type="evidence" value="ECO:0007669"/>
    <property type="project" value="UniProtKB-KW"/>
</dbReference>
<dbReference type="Proteomes" id="UP000306740">
    <property type="component" value="Unassembled WGS sequence"/>
</dbReference>
<proteinExistence type="predicted"/>
<accession>A0A5C4MBH9</accession>
<feature type="domain" description="Methyltransferase" evidence="1">
    <location>
        <begin position="103"/>
        <end position="166"/>
    </location>
</feature>
<name>A0A5C4MBH9_9ACTN</name>
<dbReference type="PANTHER" id="PTHR14741:SF32">
    <property type="entry name" value="TRIMETHYLGUANOSINE SYNTHASE"/>
    <property type="match status" value="1"/>
</dbReference>
<dbReference type="Pfam" id="PF18096">
    <property type="entry name" value="Thump_like"/>
    <property type="match status" value="1"/>
</dbReference>
<dbReference type="SUPFAM" id="SSF53335">
    <property type="entry name" value="S-adenosyl-L-methionine-dependent methyltransferases"/>
    <property type="match status" value="1"/>
</dbReference>
<dbReference type="Pfam" id="PF13649">
    <property type="entry name" value="Methyltransf_25"/>
    <property type="match status" value="1"/>
</dbReference>
<dbReference type="OrthoDB" id="9810570at2"/>
<evidence type="ECO:0000313" key="5">
    <source>
        <dbReference type="Proteomes" id="UP000306740"/>
    </source>
</evidence>
<dbReference type="AlphaFoldDB" id="A0A5C4MBH9"/>
<dbReference type="EMBL" id="VDFR01000157">
    <property type="protein sequence ID" value="TNC34383.1"/>
    <property type="molecule type" value="Genomic_DNA"/>
</dbReference>
<comment type="caution">
    <text evidence="3">The sequence shown here is derived from an EMBL/GenBank/DDBJ whole genome shotgun (WGS) entry which is preliminary data.</text>
</comment>
<evidence type="ECO:0000313" key="4">
    <source>
        <dbReference type="EMBL" id="TNC46506.1"/>
    </source>
</evidence>
<dbReference type="PANTHER" id="PTHR14741">
    <property type="entry name" value="S-ADENOSYLMETHIONINE-DEPENDENT METHYLTRANSFERASE RELATED"/>
    <property type="match status" value="1"/>
</dbReference>
<organism evidence="3 5">
    <name type="scientific">Mumia zhuanghuii</name>
    <dbReference type="NCBI Taxonomy" id="2585211"/>
    <lineage>
        <taxon>Bacteria</taxon>
        <taxon>Bacillati</taxon>
        <taxon>Actinomycetota</taxon>
        <taxon>Actinomycetes</taxon>
        <taxon>Propionibacteriales</taxon>
        <taxon>Nocardioidaceae</taxon>
        <taxon>Mumia</taxon>
    </lineage>
</organism>
<sequence>MELATFDLLRATEGRQVLREATEAYGHVGDLALGTRLRAAGHPPDLVAAAIGQVALRRRAAAKLGADAGAMYFLPDALEQATRAGVSAHRAERLQALGPRTLVDLGCGIGADLVAFARAGLDVHGVELDPVRAAMARENLAALGLPGTIEVADATTVDTSSYDVAFVDPARRDGRGRTFDPSAFSPPWPFVETLLAGHGVAKVLPGIAHDLVPEGVEAEWVSERGDLVEACLWGRAFAGTGRRATVLGRHGRATLTEADAPEDVPVDDPGEWWYEPDDAVIRAGLVTAVAALTGGWLVDPHIAYVSSARCVTTPYARAFRVVEELPYREKQLRAALRARDVGTLTVKKRGVSVVPEVLVKRLRLTGSVTATVILTRVQGEGRAYLVEPVSAHRASA</sequence>
<keyword evidence="3" id="KW-0489">Methyltransferase</keyword>
<evidence type="ECO:0000313" key="3">
    <source>
        <dbReference type="EMBL" id="TNC34383.1"/>
    </source>
</evidence>
<dbReference type="CDD" id="cd02440">
    <property type="entry name" value="AdoMet_MTases"/>
    <property type="match status" value="1"/>
</dbReference>
<dbReference type="RefSeq" id="WP_139105937.1">
    <property type="nucleotide sequence ID" value="NZ_VDFR01000055.1"/>
</dbReference>
<dbReference type="InterPro" id="IPR029063">
    <property type="entry name" value="SAM-dependent_MTases_sf"/>
</dbReference>
<feature type="domain" description="THUMP-like" evidence="2">
    <location>
        <begin position="316"/>
        <end position="388"/>
    </location>
</feature>
<protein>
    <submittedName>
        <fullName evidence="3">Class I SAM-dependent methyltransferase</fullName>
    </submittedName>
</protein>
<evidence type="ECO:0000259" key="1">
    <source>
        <dbReference type="Pfam" id="PF13649"/>
    </source>
</evidence>